<dbReference type="GO" id="GO:0005829">
    <property type="term" value="C:cytosol"/>
    <property type="evidence" value="ECO:0007669"/>
    <property type="project" value="TreeGrafter"/>
</dbReference>
<sequence>MAKIFVTRPIPKAGLDLLKKAGHEVSVNDQAEDRPATREEILRGAKEAEAILSVLTEKIDGAVFENAPNLKIVANYAVGFDNIDLEAARARGILVTNTPGILTNTVAEHTFTLLLAIAHRVTEADRFIRGGKYKAWGPKLLLGQDLFGKTLGIVGLGRIGSRVAHHATRGFEMKIIYNDLEPTPEFEVAMGATFESNLDVMLSQADFVSIHVPLVASTRHLINARRLSLMKKTAFLVNTSRGPVIDEVALVQALKNNQIRGAALDVFENEPELAEGLAELDNVIITPHIASGTEETRDKMSIMAAENIIAGLNGETPPNLIG</sequence>
<keyword evidence="2 4" id="KW-0560">Oxidoreductase</keyword>
<evidence type="ECO:0000313" key="7">
    <source>
        <dbReference type="EMBL" id="PIR41527.1"/>
    </source>
</evidence>
<dbReference type="PANTHER" id="PTHR10996:SF178">
    <property type="entry name" value="2-HYDROXYACID DEHYDROGENASE YGL185C-RELATED"/>
    <property type="match status" value="1"/>
</dbReference>
<feature type="domain" description="D-isomer specific 2-hydroxyacid dehydrogenase catalytic" evidence="5">
    <location>
        <begin position="4"/>
        <end position="321"/>
    </location>
</feature>
<evidence type="ECO:0000256" key="2">
    <source>
        <dbReference type="ARBA" id="ARBA00023002"/>
    </source>
</evidence>
<dbReference type="FunFam" id="3.40.50.720:FF:000203">
    <property type="entry name" value="D-3-phosphoglycerate dehydrogenase (SerA)"/>
    <property type="match status" value="1"/>
</dbReference>
<dbReference type="CDD" id="cd05301">
    <property type="entry name" value="GDH"/>
    <property type="match status" value="1"/>
</dbReference>
<dbReference type="InterPro" id="IPR050223">
    <property type="entry name" value="D-isomer_2-hydroxyacid_DH"/>
</dbReference>
<protein>
    <submittedName>
        <fullName evidence="7">D-glycerate dehydrogenase</fullName>
    </submittedName>
</protein>
<dbReference type="GO" id="GO:0030267">
    <property type="term" value="F:glyoxylate reductase (NADPH) activity"/>
    <property type="evidence" value="ECO:0007669"/>
    <property type="project" value="TreeGrafter"/>
</dbReference>
<name>A0A2H0R4U2_9BACT</name>
<evidence type="ECO:0000256" key="3">
    <source>
        <dbReference type="ARBA" id="ARBA00023027"/>
    </source>
</evidence>
<dbReference type="GO" id="GO:0016618">
    <property type="term" value="F:hydroxypyruvate reductase [NAD(P)H] activity"/>
    <property type="evidence" value="ECO:0007669"/>
    <property type="project" value="TreeGrafter"/>
</dbReference>
<evidence type="ECO:0000313" key="8">
    <source>
        <dbReference type="Proteomes" id="UP000230232"/>
    </source>
</evidence>
<reference evidence="7 8" key="1">
    <citation type="submission" date="2017-09" db="EMBL/GenBank/DDBJ databases">
        <title>Depth-based differentiation of microbial function through sediment-hosted aquifers and enrichment of novel symbionts in the deep terrestrial subsurface.</title>
        <authorList>
            <person name="Probst A.J."/>
            <person name="Ladd B."/>
            <person name="Jarett J.K."/>
            <person name="Geller-Mcgrath D.E."/>
            <person name="Sieber C.M."/>
            <person name="Emerson J.B."/>
            <person name="Anantharaman K."/>
            <person name="Thomas B.C."/>
            <person name="Malmstrom R."/>
            <person name="Stieglmeier M."/>
            <person name="Klingl A."/>
            <person name="Woyke T."/>
            <person name="Ryan C.M."/>
            <person name="Banfield J.F."/>
        </authorList>
    </citation>
    <scope>NUCLEOTIDE SEQUENCE [LARGE SCALE GENOMIC DNA]</scope>
    <source>
        <strain evidence="7">CG10_big_fil_rev_8_21_14_0_10_46_23</strain>
    </source>
</reference>
<dbReference type="InterPro" id="IPR006139">
    <property type="entry name" value="D-isomer_2_OHA_DH_cat_dom"/>
</dbReference>
<proteinExistence type="inferred from homology"/>
<gene>
    <name evidence="7" type="ORF">COV31_00255</name>
</gene>
<evidence type="ECO:0000256" key="1">
    <source>
        <dbReference type="ARBA" id="ARBA00005854"/>
    </source>
</evidence>
<dbReference type="Pfam" id="PF02826">
    <property type="entry name" value="2-Hacid_dh_C"/>
    <property type="match status" value="1"/>
</dbReference>
<feature type="domain" description="D-isomer specific 2-hydroxyacid dehydrogenase NAD-binding" evidence="6">
    <location>
        <begin position="112"/>
        <end position="290"/>
    </location>
</feature>
<dbReference type="Gene3D" id="3.40.50.720">
    <property type="entry name" value="NAD(P)-binding Rossmann-like Domain"/>
    <property type="match status" value="2"/>
</dbReference>
<comment type="caution">
    <text evidence="7">The sequence shown here is derived from an EMBL/GenBank/DDBJ whole genome shotgun (WGS) entry which is preliminary data.</text>
</comment>
<evidence type="ECO:0000256" key="4">
    <source>
        <dbReference type="RuleBase" id="RU003719"/>
    </source>
</evidence>
<accession>A0A2H0R4U2</accession>
<dbReference type="SUPFAM" id="SSF51735">
    <property type="entry name" value="NAD(P)-binding Rossmann-fold domains"/>
    <property type="match status" value="1"/>
</dbReference>
<keyword evidence="3" id="KW-0520">NAD</keyword>
<dbReference type="AlphaFoldDB" id="A0A2H0R4U2"/>
<dbReference type="GO" id="GO:0051287">
    <property type="term" value="F:NAD binding"/>
    <property type="evidence" value="ECO:0007669"/>
    <property type="project" value="InterPro"/>
</dbReference>
<evidence type="ECO:0000259" key="6">
    <source>
        <dbReference type="Pfam" id="PF02826"/>
    </source>
</evidence>
<dbReference type="PROSITE" id="PS00670">
    <property type="entry name" value="D_2_HYDROXYACID_DH_2"/>
    <property type="match status" value="1"/>
</dbReference>
<evidence type="ECO:0000259" key="5">
    <source>
        <dbReference type="Pfam" id="PF00389"/>
    </source>
</evidence>
<dbReference type="SUPFAM" id="SSF52283">
    <property type="entry name" value="Formate/glycerate dehydrogenase catalytic domain-like"/>
    <property type="match status" value="1"/>
</dbReference>
<dbReference type="PROSITE" id="PS00671">
    <property type="entry name" value="D_2_HYDROXYACID_DH_3"/>
    <property type="match status" value="1"/>
</dbReference>
<dbReference type="PANTHER" id="PTHR10996">
    <property type="entry name" value="2-HYDROXYACID DEHYDROGENASE-RELATED"/>
    <property type="match status" value="1"/>
</dbReference>
<dbReference type="EMBL" id="PCXO01000004">
    <property type="protein sequence ID" value="PIR41527.1"/>
    <property type="molecule type" value="Genomic_DNA"/>
</dbReference>
<dbReference type="Pfam" id="PF00389">
    <property type="entry name" value="2-Hacid_dh"/>
    <property type="match status" value="1"/>
</dbReference>
<dbReference type="InterPro" id="IPR029753">
    <property type="entry name" value="D-isomer_DH_CS"/>
</dbReference>
<dbReference type="Proteomes" id="UP000230232">
    <property type="component" value="Unassembled WGS sequence"/>
</dbReference>
<dbReference type="InterPro" id="IPR036291">
    <property type="entry name" value="NAD(P)-bd_dom_sf"/>
</dbReference>
<dbReference type="InterPro" id="IPR006140">
    <property type="entry name" value="D-isomer_DH_NAD-bd"/>
</dbReference>
<organism evidence="7 8">
    <name type="scientific">Candidatus Yanofskybacteria bacterium CG10_big_fil_rev_8_21_14_0_10_46_23</name>
    <dbReference type="NCBI Taxonomy" id="1975098"/>
    <lineage>
        <taxon>Bacteria</taxon>
        <taxon>Candidatus Yanofskyibacteriota</taxon>
    </lineage>
</organism>
<comment type="similarity">
    <text evidence="1 4">Belongs to the D-isomer specific 2-hydroxyacid dehydrogenase family.</text>
</comment>